<dbReference type="Gramene" id="PRQ46546">
    <property type="protein sequence ID" value="PRQ46546"/>
    <property type="gene ID" value="RchiOBHm_Chr2g0090211"/>
</dbReference>
<accession>A0A2P6RJD3</accession>
<proteinExistence type="predicted"/>
<comment type="caution">
    <text evidence="1">The sequence shown here is derived from an EMBL/GenBank/DDBJ whole genome shotgun (WGS) entry which is preliminary data.</text>
</comment>
<dbReference type="Proteomes" id="UP000238479">
    <property type="component" value="Chromosome 2"/>
</dbReference>
<sequence>MTNLLCSLVKFSTPSLNFKATAKPTYSLSYKNTSSAMVLQFTEMEVLPFQFDILS</sequence>
<keyword evidence="2" id="KW-1185">Reference proteome</keyword>
<dbReference type="EMBL" id="PDCK01000040">
    <property type="protein sequence ID" value="PRQ46546.1"/>
    <property type="molecule type" value="Genomic_DNA"/>
</dbReference>
<reference evidence="1 2" key="1">
    <citation type="journal article" date="2018" name="Nat. Genet.">
        <title>The Rosa genome provides new insights in the design of modern roses.</title>
        <authorList>
            <person name="Bendahmane M."/>
        </authorList>
    </citation>
    <scope>NUCLEOTIDE SEQUENCE [LARGE SCALE GENOMIC DNA]</scope>
    <source>
        <strain evidence="2">cv. Old Blush</strain>
    </source>
</reference>
<evidence type="ECO:0000313" key="1">
    <source>
        <dbReference type="EMBL" id="PRQ46546.1"/>
    </source>
</evidence>
<protein>
    <submittedName>
        <fullName evidence="1">Uncharacterized protein</fullName>
    </submittedName>
</protein>
<organism evidence="1 2">
    <name type="scientific">Rosa chinensis</name>
    <name type="common">China rose</name>
    <dbReference type="NCBI Taxonomy" id="74649"/>
    <lineage>
        <taxon>Eukaryota</taxon>
        <taxon>Viridiplantae</taxon>
        <taxon>Streptophyta</taxon>
        <taxon>Embryophyta</taxon>
        <taxon>Tracheophyta</taxon>
        <taxon>Spermatophyta</taxon>
        <taxon>Magnoliopsida</taxon>
        <taxon>eudicotyledons</taxon>
        <taxon>Gunneridae</taxon>
        <taxon>Pentapetalae</taxon>
        <taxon>rosids</taxon>
        <taxon>fabids</taxon>
        <taxon>Rosales</taxon>
        <taxon>Rosaceae</taxon>
        <taxon>Rosoideae</taxon>
        <taxon>Rosoideae incertae sedis</taxon>
        <taxon>Rosa</taxon>
    </lineage>
</organism>
<name>A0A2P6RJD3_ROSCH</name>
<dbReference type="AlphaFoldDB" id="A0A2P6RJD3"/>
<gene>
    <name evidence="1" type="ORF">RchiOBHm_Chr2g0090211</name>
</gene>
<evidence type="ECO:0000313" key="2">
    <source>
        <dbReference type="Proteomes" id="UP000238479"/>
    </source>
</evidence>